<keyword evidence="2" id="KW-0812">Transmembrane</keyword>
<feature type="transmembrane region" description="Helical" evidence="2">
    <location>
        <begin position="208"/>
        <end position="226"/>
    </location>
</feature>
<dbReference type="InParanoid" id="W2S965"/>
<keyword evidence="4" id="KW-1185">Reference proteome</keyword>
<dbReference type="EMBL" id="KB822713">
    <property type="protein sequence ID" value="ETN45190.1"/>
    <property type="molecule type" value="Genomic_DNA"/>
</dbReference>
<organism evidence="3 4">
    <name type="scientific">Cyphellophora europaea (strain CBS 101466)</name>
    <name type="common">Phialophora europaea</name>
    <dbReference type="NCBI Taxonomy" id="1220924"/>
    <lineage>
        <taxon>Eukaryota</taxon>
        <taxon>Fungi</taxon>
        <taxon>Dikarya</taxon>
        <taxon>Ascomycota</taxon>
        <taxon>Pezizomycotina</taxon>
        <taxon>Eurotiomycetes</taxon>
        <taxon>Chaetothyriomycetidae</taxon>
        <taxon>Chaetothyriales</taxon>
        <taxon>Cyphellophoraceae</taxon>
        <taxon>Cyphellophora</taxon>
    </lineage>
</organism>
<feature type="region of interest" description="Disordered" evidence="1">
    <location>
        <begin position="324"/>
        <end position="362"/>
    </location>
</feature>
<name>W2S965_CYPE1</name>
<dbReference type="HOGENOM" id="CLU_029043_0_1_1"/>
<evidence type="ECO:0000313" key="4">
    <source>
        <dbReference type="Proteomes" id="UP000030752"/>
    </source>
</evidence>
<feature type="transmembrane region" description="Helical" evidence="2">
    <location>
        <begin position="102"/>
        <end position="120"/>
    </location>
</feature>
<evidence type="ECO:0000313" key="3">
    <source>
        <dbReference type="EMBL" id="ETN45190.1"/>
    </source>
</evidence>
<gene>
    <name evidence="3" type="ORF">HMPREF1541_10067</name>
</gene>
<protein>
    <submittedName>
        <fullName evidence="3">Uncharacterized protein</fullName>
    </submittedName>
</protein>
<dbReference type="RefSeq" id="XP_008712960.1">
    <property type="nucleotide sequence ID" value="XM_008714738.1"/>
</dbReference>
<accession>W2S965</accession>
<dbReference type="OrthoDB" id="5412502at2759"/>
<dbReference type="eggNOG" id="ENOG502SI3B">
    <property type="taxonomic scope" value="Eukaryota"/>
</dbReference>
<feature type="transmembrane region" description="Helical" evidence="2">
    <location>
        <begin position="182"/>
        <end position="202"/>
    </location>
</feature>
<feature type="region of interest" description="Disordered" evidence="1">
    <location>
        <begin position="249"/>
        <end position="307"/>
    </location>
</feature>
<dbReference type="GeneID" id="19977406"/>
<keyword evidence="2" id="KW-1133">Transmembrane helix</keyword>
<dbReference type="AlphaFoldDB" id="W2S965"/>
<reference evidence="3 4" key="1">
    <citation type="submission" date="2013-03" db="EMBL/GenBank/DDBJ databases">
        <title>The Genome Sequence of Phialophora europaea CBS 101466.</title>
        <authorList>
            <consortium name="The Broad Institute Genomics Platform"/>
            <person name="Cuomo C."/>
            <person name="de Hoog S."/>
            <person name="Gorbushina A."/>
            <person name="Walker B."/>
            <person name="Young S.K."/>
            <person name="Zeng Q."/>
            <person name="Gargeya S."/>
            <person name="Fitzgerald M."/>
            <person name="Haas B."/>
            <person name="Abouelleil A."/>
            <person name="Allen A.W."/>
            <person name="Alvarado L."/>
            <person name="Arachchi H.M."/>
            <person name="Berlin A.M."/>
            <person name="Chapman S.B."/>
            <person name="Gainer-Dewar J."/>
            <person name="Goldberg J."/>
            <person name="Griggs A."/>
            <person name="Gujja S."/>
            <person name="Hansen M."/>
            <person name="Howarth C."/>
            <person name="Imamovic A."/>
            <person name="Ireland A."/>
            <person name="Larimer J."/>
            <person name="McCowan C."/>
            <person name="Murphy C."/>
            <person name="Pearson M."/>
            <person name="Poon T.W."/>
            <person name="Priest M."/>
            <person name="Roberts A."/>
            <person name="Saif S."/>
            <person name="Shea T."/>
            <person name="Sisk P."/>
            <person name="Sykes S."/>
            <person name="Wortman J."/>
            <person name="Nusbaum C."/>
            <person name="Birren B."/>
        </authorList>
    </citation>
    <scope>NUCLEOTIDE SEQUENCE [LARGE SCALE GENOMIC DNA]</scope>
    <source>
        <strain evidence="3 4">CBS 101466</strain>
    </source>
</reference>
<evidence type="ECO:0000256" key="1">
    <source>
        <dbReference type="SAM" id="MobiDB-lite"/>
    </source>
</evidence>
<proteinExistence type="predicted"/>
<feature type="compositionally biased region" description="Polar residues" evidence="1">
    <location>
        <begin position="279"/>
        <end position="290"/>
    </location>
</feature>
<dbReference type="VEuPathDB" id="FungiDB:HMPREF1541_10067"/>
<feature type="compositionally biased region" description="Polar residues" evidence="1">
    <location>
        <begin position="346"/>
        <end position="360"/>
    </location>
</feature>
<keyword evidence="2" id="KW-0472">Membrane</keyword>
<feature type="transmembrane region" description="Helical" evidence="2">
    <location>
        <begin position="76"/>
        <end position="96"/>
    </location>
</feature>
<evidence type="ECO:0000256" key="2">
    <source>
        <dbReference type="SAM" id="Phobius"/>
    </source>
</evidence>
<sequence length="548" mass="61528">MPAPQALLKHAREKRLPTEEGMVVGAYSGKVKNELNFFCQLLHEKELEQYEVELVEVDKIEELGHKDAYYANHDGVLCWLSALGTAMAIALIIVAVRYDDGWALIATVLLSGTSTLVGFASRWTIKLTKDSPNPHRKDHIPDGDVVIYYPSQGAFRIVRCSELISRLYFTPEIAQPLLSEDAYRIMALSGTITLIFGLISLGNSRPTLQVAFAAAYVLLNVAYWVASAYNLQRHWTHCYTVRVKDIDPPNSGVPEPSEVPHIGTLDRTHSHPVMPDSPEQVNLSSSTALPPSQPPIADAHHSANNMHPSSATFTFAIRPSKISGDVEATPGPSYPPTQQRPRRTWSHFSQKSTSSQTSEPRVTAEFRNFTTALWKAIALTGTAAWLEHTNIAPHNQVWDEWITRAARHARPRLVDGQDVPQWRVRKADGREHVTLPTWPYQRELNKLFEEQSDREKKRPKWPDLDDLRRLPAALPVQEMASGSTSAPNLSLRMRRRAKTAAERARRRHPGLGTLVEEDVTPQAHRHGHDRASLLIYRDEVDSAMVLGR</sequence>
<dbReference type="Proteomes" id="UP000030752">
    <property type="component" value="Unassembled WGS sequence"/>
</dbReference>